<keyword evidence="2" id="KW-0802">TPR repeat</keyword>
<dbReference type="STRING" id="670386.D3AXV8"/>
<dbReference type="GeneID" id="31356545"/>
<protein>
    <submittedName>
        <fullName evidence="5">Tetratricopeptide repeat domain 4</fullName>
    </submittedName>
</protein>
<evidence type="ECO:0000259" key="4">
    <source>
        <dbReference type="Pfam" id="PF18972"/>
    </source>
</evidence>
<dbReference type="PANTHER" id="PTHR46035:SF1">
    <property type="entry name" value="TETRATRICOPEPTIDE REPEAT PROTEIN 4"/>
    <property type="match status" value="1"/>
</dbReference>
<sequence length="403" mass="47179">MDQPLTEEEEDEIWARSVEKWKQHKEEKRLERERLIAQGITPPEDTEDDEWQNLPIFMQEMPQGSNPMVDALQAITDECTPEELCDSFKEQGNERYQLANAPTTKDPEEKKRYRNEAIYFYNRALDAKCKDMKRNSMCLSNRAAVNMDFKNYGRVIQDCIIAIEFYEGNVKAYYRALKSMIALAKYDDAVKLGDRALAVESIKDNKEIKALRDEAATAIAKIARRKQEKEEEESKKQTELITLAKKLATKKMTLGKPIFDLTQYNTKIWFDDDRGVESVGEGHFPTVFLYPEFSQKDYIVDFQEGCTFGDHLEVMFEQQAPWDKDHRYRMDTIEVYFQTNWTETILPDTSKIDRTKKRWIRVKHTTTIDTVLSHPEYIIPGIPIFYILSKDSKFAKKFLTGET</sequence>
<dbReference type="SUPFAM" id="SSF48452">
    <property type="entry name" value="TPR-like"/>
    <property type="match status" value="1"/>
</dbReference>
<accession>D3AXV8</accession>
<feature type="coiled-coil region" evidence="3">
    <location>
        <begin position="208"/>
        <end position="239"/>
    </location>
</feature>
<dbReference type="GO" id="GO:0005634">
    <property type="term" value="C:nucleus"/>
    <property type="evidence" value="ECO:0007669"/>
    <property type="project" value="TreeGrafter"/>
</dbReference>
<dbReference type="InterPro" id="IPR044059">
    <property type="entry name" value="Csn1/TTC4_wheel"/>
</dbReference>
<dbReference type="Proteomes" id="UP000001396">
    <property type="component" value="Unassembled WGS sequence"/>
</dbReference>
<evidence type="ECO:0000256" key="1">
    <source>
        <dbReference type="ARBA" id="ARBA00022737"/>
    </source>
</evidence>
<dbReference type="GO" id="GO:0051879">
    <property type="term" value="F:Hsp90 protein binding"/>
    <property type="evidence" value="ECO:0007669"/>
    <property type="project" value="InterPro"/>
</dbReference>
<name>D3AXV8_HETP5</name>
<gene>
    <name evidence="5" type="primary">ttc4</name>
    <name evidence="5" type="ORF">PPL_01015</name>
</gene>
<dbReference type="RefSeq" id="XP_020437891.1">
    <property type="nucleotide sequence ID" value="XM_020572033.1"/>
</dbReference>
<dbReference type="GO" id="GO:0030544">
    <property type="term" value="F:Hsp70 protein binding"/>
    <property type="evidence" value="ECO:0007669"/>
    <property type="project" value="TreeGrafter"/>
</dbReference>
<reference evidence="5 6" key="1">
    <citation type="journal article" date="2011" name="Genome Res.">
        <title>Phylogeny-wide analysis of social amoeba genomes highlights ancient origins for complex intercellular communication.</title>
        <authorList>
            <person name="Heidel A.J."/>
            <person name="Lawal H.M."/>
            <person name="Felder M."/>
            <person name="Schilde C."/>
            <person name="Helps N.R."/>
            <person name="Tunggal B."/>
            <person name="Rivero F."/>
            <person name="John U."/>
            <person name="Schleicher M."/>
            <person name="Eichinger L."/>
            <person name="Platzer M."/>
            <person name="Noegel A.A."/>
            <person name="Schaap P."/>
            <person name="Gloeckner G."/>
        </authorList>
    </citation>
    <scope>NUCLEOTIDE SEQUENCE [LARGE SCALE GENOMIC DNA]</scope>
    <source>
        <strain evidence="6">ATCC 26659 / Pp 5 / PN500</strain>
    </source>
</reference>
<comment type="caution">
    <text evidence="5">The sequence shown here is derived from an EMBL/GenBank/DDBJ whole genome shotgun (WGS) entry which is preliminary data.</text>
</comment>
<dbReference type="Gene3D" id="1.25.40.10">
    <property type="entry name" value="Tetratricopeptide repeat domain"/>
    <property type="match status" value="1"/>
</dbReference>
<keyword evidence="6" id="KW-1185">Reference proteome</keyword>
<dbReference type="Pfam" id="PF18972">
    <property type="entry name" value="Wheel"/>
    <property type="match status" value="1"/>
</dbReference>
<dbReference type="CDD" id="cd21377">
    <property type="entry name" value="CTWD_Cns1-like"/>
    <property type="match status" value="1"/>
</dbReference>
<dbReference type="GO" id="GO:0005829">
    <property type="term" value="C:cytosol"/>
    <property type="evidence" value="ECO:0007669"/>
    <property type="project" value="TreeGrafter"/>
</dbReference>
<keyword evidence="3" id="KW-0175">Coiled coil</keyword>
<feature type="domain" description="Cns1/TTC4 wheel" evidence="4">
    <location>
        <begin position="284"/>
        <end position="393"/>
    </location>
</feature>
<dbReference type="InterPro" id="IPR011990">
    <property type="entry name" value="TPR-like_helical_dom_sf"/>
</dbReference>
<dbReference type="GO" id="GO:0006457">
    <property type="term" value="P:protein folding"/>
    <property type="evidence" value="ECO:0007669"/>
    <property type="project" value="TreeGrafter"/>
</dbReference>
<organism evidence="5 6">
    <name type="scientific">Heterostelium pallidum (strain ATCC 26659 / Pp 5 / PN500)</name>
    <name type="common">Cellular slime mold</name>
    <name type="synonym">Polysphondylium pallidum</name>
    <dbReference type="NCBI Taxonomy" id="670386"/>
    <lineage>
        <taxon>Eukaryota</taxon>
        <taxon>Amoebozoa</taxon>
        <taxon>Evosea</taxon>
        <taxon>Eumycetozoa</taxon>
        <taxon>Dictyostelia</taxon>
        <taxon>Acytosteliales</taxon>
        <taxon>Acytosteliaceae</taxon>
        <taxon>Heterostelium</taxon>
    </lineage>
</organism>
<evidence type="ECO:0000256" key="3">
    <source>
        <dbReference type="SAM" id="Coils"/>
    </source>
</evidence>
<keyword evidence="1" id="KW-0677">Repeat</keyword>
<dbReference type="PANTHER" id="PTHR46035">
    <property type="entry name" value="TETRATRICOPEPTIDE REPEAT PROTEIN 4"/>
    <property type="match status" value="1"/>
</dbReference>
<evidence type="ECO:0000256" key="2">
    <source>
        <dbReference type="ARBA" id="ARBA00022803"/>
    </source>
</evidence>
<dbReference type="FunCoup" id="D3AXV8">
    <property type="interactions" value="624"/>
</dbReference>
<proteinExistence type="predicted"/>
<dbReference type="OMA" id="WRAAQCA"/>
<evidence type="ECO:0000313" key="6">
    <source>
        <dbReference type="Proteomes" id="UP000001396"/>
    </source>
</evidence>
<dbReference type="EMBL" id="ADBJ01000004">
    <property type="protein sequence ID" value="EFA85785.1"/>
    <property type="molecule type" value="Genomic_DNA"/>
</dbReference>
<dbReference type="InParanoid" id="D3AXV8"/>
<dbReference type="AlphaFoldDB" id="D3AXV8"/>
<evidence type="ECO:0000313" key="5">
    <source>
        <dbReference type="EMBL" id="EFA85785.1"/>
    </source>
</evidence>